<dbReference type="EMBL" id="CAJNOR010000371">
    <property type="protein sequence ID" value="CAF0894082.1"/>
    <property type="molecule type" value="Genomic_DNA"/>
</dbReference>
<evidence type="ECO:0000256" key="5">
    <source>
        <dbReference type="ARBA" id="ARBA00023180"/>
    </source>
</evidence>
<dbReference type="Pfam" id="PF22352">
    <property type="entry name" value="K319L-like_PKD"/>
    <property type="match status" value="2"/>
</dbReference>
<dbReference type="GO" id="GO:0001764">
    <property type="term" value="P:neuron migration"/>
    <property type="evidence" value="ECO:0007669"/>
    <property type="project" value="TreeGrafter"/>
</dbReference>
<keyword evidence="5" id="KW-0325">Glycoprotein</keyword>
<dbReference type="Pfam" id="PF23597">
    <property type="entry name" value="KIAA0319_N"/>
    <property type="match status" value="1"/>
</dbReference>
<evidence type="ECO:0000313" key="10">
    <source>
        <dbReference type="Proteomes" id="UP000663828"/>
    </source>
</evidence>
<feature type="transmembrane region" description="Helical" evidence="7">
    <location>
        <begin position="223"/>
        <end position="241"/>
    </location>
</feature>
<feature type="transmembrane region" description="Helical" evidence="7">
    <location>
        <begin position="1087"/>
        <end position="1116"/>
    </location>
</feature>
<dbReference type="InterPro" id="IPR013783">
    <property type="entry name" value="Ig-like_fold"/>
</dbReference>
<feature type="domain" description="G-protein coupled receptors family 1 profile" evidence="8">
    <location>
        <begin position="15"/>
        <end position="274"/>
    </location>
</feature>
<feature type="compositionally biased region" description="Polar residues" evidence="6">
    <location>
        <begin position="1216"/>
        <end position="1239"/>
    </location>
</feature>
<gene>
    <name evidence="9" type="ORF">XAT740_LOCUS7670</name>
</gene>
<evidence type="ECO:0000256" key="1">
    <source>
        <dbReference type="ARBA" id="ARBA00004370"/>
    </source>
</evidence>
<feature type="region of interest" description="Disordered" evidence="6">
    <location>
        <begin position="1137"/>
        <end position="1162"/>
    </location>
</feature>
<evidence type="ECO:0000256" key="7">
    <source>
        <dbReference type="SAM" id="Phobius"/>
    </source>
</evidence>
<feature type="transmembrane region" description="Helical" evidence="7">
    <location>
        <begin position="17"/>
        <end position="41"/>
    </location>
</feature>
<dbReference type="GO" id="GO:0016020">
    <property type="term" value="C:membrane"/>
    <property type="evidence" value="ECO:0007669"/>
    <property type="project" value="UniProtKB-SubCell"/>
</dbReference>
<sequence>MSSFCTLFNWSPTNLDLLTPIVITESIAVAIHCMFWIQFLVCSSLRQRNMMWLYVYLITDFLLITRFFIFYGIRLSSVCLYPIGRDVLCYFEASFKFYLNGVQSYLLLAFNACRYLQIVYNRNIYREKPRLILLLHAAIYVLPAVNIIVQYLAKWATIWRRRGGSCDITYSYLLVQIYNLCVIYIVPIVSNILILGIGIHHISSVRGVQSVQIILLRRKRQRVLLLQTIAFYSVWLILWSPDILAFQFLNTNSDPAVFTALLSVIEVALDPAMIVDVCSLWSDKEKNSNELKSFIFTNVKPEGGSDAGRFSKIKVNSWEECVNQCCQFNRCNVVYWIASVCVHIECISDEICAPVEANLNEETMYLRVRSVQSTAAALDYEDPGRDECNDTKLCKINEQCEQISVSAQIQRNICSCDHKSGYRRINGVCRQYLPNTKPCAIYEKDFQETDDNEDLDQTVNRGRCKKNEECLPPNDRAKHGYCQCKLGFLRTSGNGKCLADERMTTFTTSTPTTSISSSFDLEVQAGDDQTISLPTDQVDLSGQVLYKSNKTKIEMSILANRNLSLFWILKSSTNGAKINLINQENSQSHIVVKQLREGIYEFELQLKNREGIVLATDVMKVQVIPSEFHLHISQRDRFDCEYLKYSKSNLILFLISATTTAPPLSIQIASPVSVRLPQQVVKLDAHVEPSSRPVTYQWTYSKDGPIIPILEGTDTSALSVSNLRPGNYSFRLHVVDSLGNEQTKTVQLNAIGEPIEARVANRREIVFWPSNDVVLDGTPSIIEQQTQISWKLLSNDNKQRLNEIDILSPHSLKTRVSNLRIGQYKFQLTLTTNDEEYTSKKDVLVVVYTQNGKPPKVSINLETSRVNILNNLIILNGSATTADYGIDRWQWKKSPSSPAIGNFLNNSDRSPMAYVTNLIEGSYVFILQVYDDRQQMSEANITVRVGGIPNAEQLVEIIFLSKPYLHQQTLDNLLAQIRVFLIDILPNIDIVMIGMPKENTLLIKAIDSKTNAIVSPKLVANHLQDKIKSLRSASNMNIISIDTYLCLSNCSNHGKCDHKTKHCVCSRYRMENWFKSLVQKEPNCDFIVHYVVLISIVTVIFVLLFCWLCLCCCLRWRRRRNLLERRKRIRYQLLHDDDEDTNDTESPRSPKEKLKSKFRLTKKNKTKSSNMIISESDCDVSDEQGEQTLYDKPLLTAKLQMSSPLDKNRGLKVPVQDSNGSPMLRNSGQSPTTTDNSVA</sequence>
<dbReference type="PROSITE" id="PS50262">
    <property type="entry name" value="G_PROTEIN_RECEP_F1_2"/>
    <property type="match status" value="1"/>
</dbReference>
<dbReference type="CDD" id="cd00146">
    <property type="entry name" value="PKD"/>
    <property type="match status" value="1"/>
</dbReference>
<dbReference type="SUPFAM" id="SSF49299">
    <property type="entry name" value="PKD domain"/>
    <property type="match status" value="1"/>
</dbReference>
<evidence type="ECO:0000256" key="6">
    <source>
        <dbReference type="SAM" id="MobiDB-lite"/>
    </source>
</evidence>
<accession>A0A813Z662</accession>
<feature type="transmembrane region" description="Helical" evidence="7">
    <location>
        <begin position="93"/>
        <end position="110"/>
    </location>
</feature>
<name>A0A813Z662_ADIRI</name>
<protein>
    <recommendedName>
        <fullName evidence="8">G-protein coupled receptors family 1 profile domain-containing protein</fullName>
    </recommendedName>
</protein>
<dbReference type="PANTHER" id="PTHR46182:SF2">
    <property type="entry name" value="FI19480P1"/>
    <property type="match status" value="1"/>
</dbReference>
<reference evidence="9" key="1">
    <citation type="submission" date="2021-02" db="EMBL/GenBank/DDBJ databases">
        <authorList>
            <person name="Nowell W R."/>
        </authorList>
    </citation>
    <scope>NUCLEOTIDE SEQUENCE</scope>
</reference>
<dbReference type="AlphaFoldDB" id="A0A813Z662"/>
<evidence type="ECO:0000313" key="9">
    <source>
        <dbReference type="EMBL" id="CAF0894082.1"/>
    </source>
</evidence>
<evidence type="ECO:0000256" key="3">
    <source>
        <dbReference type="ARBA" id="ARBA00022989"/>
    </source>
</evidence>
<dbReference type="GO" id="GO:0031410">
    <property type="term" value="C:cytoplasmic vesicle"/>
    <property type="evidence" value="ECO:0007669"/>
    <property type="project" value="TreeGrafter"/>
</dbReference>
<dbReference type="InterPro" id="IPR029865">
    <property type="entry name" value="KIAA0319-like"/>
</dbReference>
<dbReference type="Gene3D" id="1.20.1070.10">
    <property type="entry name" value="Rhodopsin 7-helix transmembrane proteins"/>
    <property type="match status" value="1"/>
</dbReference>
<dbReference type="InterPro" id="IPR017452">
    <property type="entry name" value="GPCR_Rhodpsn_7TM"/>
</dbReference>
<feature type="compositionally biased region" description="Basic and acidic residues" evidence="6">
    <location>
        <begin position="1145"/>
        <end position="1155"/>
    </location>
</feature>
<keyword evidence="3 7" id="KW-1133">Transmembrane helix</keyword>
<dbReference type="InterPro" id="IPR035986">
    <property type="entry name" value="PKD_dom_sf"/>
</dbReference>
<comment type="subcellular location">
    <subcellularLocation>
        <location evidence="1">Membrane</location>
    </subcellularLocation>
</comment>
<evidence type="ECO:0000259" key="8">
    <source>
        <dbReference type="PROSITE" id="PS50262"/>
    </source>
</evidence>
<dbReference type="Gene3D" id="2.60.40.10">
    <property type="entry name" value="Immunoglobulins"/>
    <property type="match status" value="4"/>
</dbReference>
<feature type="transmembrane region" description="Helical" evidence="7">
    <location>
        <begin position="173"/>
        <end position="202"/>
    </location>
</feature>
<feature type="region of interest" description="Disordered" evidence="6">
    <location>
        <begin position="1201"/>
        <end position="1239"/>
    </location>
</feature>
<dbReference type="PANTHER" id="PTHR46182">
    <property type="entry name" value="FI19480P1"/>
    <property type="match status" value="1"/>
</dbReference>
<evidence type="ECO:0000256" key="2">
    <source>
        <dbReference type="ARBA" id="ARBA00022692"/>
    </source>
</evidence>
<dbReference type="InterPro" id="IPR013980">
    <property type="entry name" value="MANSC_dom"/>
</dbReference>
<keyword evidence="4 7" id="KW-0472">Membrane</keyword>
<evidence type="ECO:0000256" key="4">
    <source>
        <dbReference type="ARBA" id="ARBA00023136"/>
    </source>
</evidence>
<dbReference type="Proteomes" id="UP000663828">
    <property type="component" value="Unassembled WGS sequence"/>
</dbReference>
<organism evidence="9 10">
    <name type="scientific">Adineta ricciae</name>
    <name type="common">Rotifer</name>
    <dbReference type="NCBI Taxonomy" id="249248"/>
    <lineage>
        <taxon>Eukaryota</taxon>
        <taxon>Metazoa</taxon>
        <taxon>Spiralia</taxon>
        <taxon>Gnathifera</taxon>
        <taxon>Rotifera</taxon>
        <taxon>Eurotatoria</taxon>
        <taxon>Bdelloidea</taxon>
        <taxon>Adinetida</taxon>
        <taxon>Adinetidae</taxon>
        <taxon>Adineta</taxon>
    </lineage>
</organism>
<keyword evidence="10" id="KW-1185">Reference proteome</keyword>
<keyword evidence="2 7" id="KW-0812">Transmembrane</keyword>
<feature type="transmembrane region" description="Helical" evidence="7">
    <location>
        <begin position="131"/>
        <end position="153"/>
    </location>
</feature>
<comment type="caution">
    <text evidence="9">The sequence shown here is derived from an EMBL/GenBank/DDBJ whole genome shotgun (WGS) entry which is preliminary data.</text>
</comment>
<proteinExistence type="predicted"/>
<feature type="transmembrane region" description="Helical" evidence="7">
    <location>
        <begin position="53"/>
        <end position="73"/>
    </location>
</feature>